<dbReference type="PRINTS" id="PR00080">
    <property type="entry name" value="SDRFAMILY"/>
</dbReference>
<dbReference type="OrthoDB" id="9806974at2"/>
<dbReference type="GO" id="GO:0008874">
    <property type="term" value="F:gluconate 5-dehydrogenase activity"/>
    <property type="evidence" value="ECO:0007669"/>
    <property type="project" value="UniProtKB-EC"/>
</dbReference>
<dbReference type="InterPro" id="IPR036291">
    <property type="entry name" value="NAD(P)-bd_dom_sf"/>
</dbReference>
<keyword evidence="5" id="KW-1185">Reference proteome</keyword>
<gene>
    <name evidence="4" type="primary">gno</name>
    <name evidence="4" type="ORF">WG78_19385</name>
</gene>
<dbReference type="PANTHER" id="PTHR42760:SF133">
    <property type="entry name" value="3-OXOACYL-[ACYL-CARRIER-PROTEIN] REDUCTASE"/>
    <property type="match status" value="1"/>
</dbReference>
<dbReference type="PRINTS" id="PR00081">
    <property type="entry name" value="GDHRDH"/>
</dbReference>
<dbReference type="InterPro" id="IPR020904">
    <property type="entry name" value="Sc_DH/Rdtase_CS"/>
</dbReference>
<dbReference type="EMBL" id="LAQT01000035">
    <property type="protein sequence ID" value="KPC49809.1"/>
    <property type="molecule type" value="Genomic_DNA"/>
</dbReference>
<dbReference type="PANTHER" id="PTHR42760">
    <property type="entry name" value="SHORT-CHAIN DEHYDROGENASES/REDUCTASES FAMILY MEMBER"/>
    <property type="match status" value="1"/>
</dbReference>
<dbReference type="AlphaFoldDB" id="A0A0N0GLF5"/>
<dbReference type="CDD" id="cd05233">
    <property type="entry name" value="SDR_c"/>
    <property type="match status" value="1"/>
</dbReference>
<dbReference type="PROSITE" id="PS00061">
    <property type="entry name" value="ADH_SHORT"/>
    <property type="match status" value="1"/>
</dbReference>
<reference evidence="4 5" key="1">
    <citation type="submission" date="2015-07" db="EMBL/GenBank/DDBJ databases">
        <title>Draft genome sequence of the Amantichitinum ursilacus IGB-41, a new chitin-degrading bacterium.</title>
        <authorList>
            <person name="Kirstahler P."/>
            <person name="Guenther M."/>
            <person name="Grumaz C."/>
            <person name="Rupp S."/>
            <person name="Zibek S."/>
            <person name="Sohn K."/>
        </authorList>
    </citation>
    <scope>NUCLEOTIDE SEQUENCE [LARGE SCALE GENOMIC DNA]</scope>
    <source>
        <strain evidence="4 5">IGB-41</strain>
    </source>
</reference>
<dbReference type="Gene3D" id="3.40.50.720">
    <property type="entry name" value="NAD(P)-binding Rossmann-like Domain"/>
    <property type="match status" value="1"/>
</dbReference>
<accession>A0A0N0GLF5</accession>
<protein>
    <submittedName>
        <fullName evidence="4">Gluconate 5-dehydrogenase</fullName>
        <ecNumber evidence="4">1.1.1.69</ecNumber>
    </submittedName>
</protein>
<dbReference type="InterPro" id="IPR057326">
    <property type="entry name" value="KR_dom"/>
</dbReference>
<proteinExistence type="inferred from homology"/>
<dbReference type="EC" id="1.1.1.69" evidence="4"/>
<dbReference type="RefSeq" id="WP_053939459.1">
    <property type="nucleotide sequence ID" value="NZ_LAQT01000035.1"/>
</dbReference>
<organism evidence="4 5">
    <name type="scientific">Amantichitinum ursilacus</name>
    <dbReference type="NCBI Taxonomy" id="857265"/>
    <lineage>
        <taxon>Bacteria</taxon>
        <taxon>Pseudomonadati</taxon>
        <taxon>Pseudomonadota</taxon>
        <taxon>Betaproteobacteria</taxon>
        <taxon>Neisseriales</taxon>
        <taxon>Chitinibacteraceae</taxon>
        <taxon>Amantichitinum</taxon>
    </lineage>
</organism>
<dbReference type="SMART" id="SM00822">
    <property type="entry name" value="PKS_KR"/>
    <property type="match status" value="1"/>
</dbReference>
<dbReference type="STRING" id="857265.WG78_19385"/>
<evidence type="ECO:0000256" key="2">
    <source>
        <dbReference type="ARBA" id="ARBA00023002"/>
    </source>
</evidence>
<dbReference type="FunFam" id="3.40.50.720:FF:000084">
    <property type="entry name" value="Short-chain dehydrogenase reductase"/>
    <property type="match status" value="1"/>
</dbReference>
<dbReference type="SUPFAM" id="SSF51735">
    <property type="entry name" value="NAD(P)-binding Rossmann-fold domains"/>
    <property type="match status" value="1"/>
</dbReference>
<evidence type="ECO:0000256" key="1">
    <source>
        <dbReference type="ARBA" id="ARBA00006484"/>
    </source>
</evidence>
<keyword evidence="2 4" id="KW-0560">Oxidoreductase</keyword>
<evidence type="ECO:0000259" key="3">
    <source>
        <dbReference type="SMART" id="SM00822"/>
    </source>
</evidence>
<dbReference type="Proteomes" id="UP000037939">
    <property type="component" value="Unassembled WGS sequence"/>
</dbReference>
<evidence type="ECO:0000313" key="5">
    <source>
        <dbReference type="Proteomes" id="UP000037939"/>
    </source>
</evidence>
<evidence type="ECO:0000313" key="4">
    <source>
        <dbReference type="EMBL" id="KPC49809.1"/>
    </source>
</evidence>
<comment type="similarity">
    <text evidence="1">Belongs to the short-chain dehydrogenases/reductases (SDR) family.</text>
</comment>
<dbReference type="InterPro" id="IPR002347">
    <property type="entry name" value="SDR_fam"/>
</dbReference>
<dbReference type="Pfam" id="PF13561">
    <property type="entry name" value="adh_short_C2"/>
    <property type="match status" value="1"/>
</dbReference>
<comment type="caution">
    <text evidence="4">The sequence shown here is derived from an EMBL/GenBank/DDBJ whole genome shotgun (WGS) entry which is preliminary data.</text>
</comment>
<name>A0A0N0GLF5_9NEIS</name>
<dbReference type="PATRIC" id="fig|857265.3.peg.3973"/>
<sequence length="257" mass="27382">MNANLFATYPSLVDKSVFISGGTTGIGSAFVDAFARQGARVAFIGRNADAGSTLAAQLSEQVLHTPLFIQCDVTDISALQAAIAAAREAHGPITALINNAANDARHTVEEVTVEFWDNAMNINLRHQFFAAQAVAPGMQQAGGGSIINLGSTSWMIKAPGYPAYATAKAAIHGLTRSLARELGPHNIRVNALVPGWTMTEKQLRLWVDEAGEREIDHSQTLPGRVRPEHVAALALFMAADDSCMISAQDFIIDGGWT</sequence>
<feature type="domain" description="Ketoreductase" evidence="3">
    <location>
        <begin position="15"/>
        <end position="198"/>
    </location>
</feature>